<dbReference type="SUPFAM" id="SSF52266">
    <property type="entry name" value="SGNH hydrolase"/>
    <property type="match status" value="1"/>
</dbReference>
<dbReference type="KEGG" id="mtr:25485420"/>
<evidence type="ECO:0000313" key="3">
    <source>
        <dbReference type="EMBL" id="KEH44109.1"/>
    </source>
</evidence>
<reference evidence="4" key="3">
    <citation type="submission" date="2015-04" db="UniProtKB">
        <authorList>
            <consortium name="EnsemblPlants"/>
        </authorList>
    </citation>
    <scope>IDENTIFICATION</scope>
    <source>
        <strain evidence="4">cv. Jemalong A17</strain>
    </source>
</reference>
<dbReference type="PANTHER" id="PTHR31988">
    <property type="entry name" value="ESTERASE, PUTATIVE (DUF303)-RELATED"/>
    <property type="match status" value="1"/>
</dbReference>
<evidence type="ECO:0000256" key="1">
    <source>
        <dbReference type="ARBA" id="ARBA00022801"/>
    </source>
</evidence>
<feature type="domain" description="Sialate O-acetylesterase" evidence="2">
    <location>
        <begin position="12"/>
        <end position="232"/>
    </location>
</feature>
<dbReference type="Proteomes" id="UP000002051">
    <property type="component" value="Unassembled WGS sequence"/>
</dbReference>
<dbReference type="Gene3D" id="3.40.50.1110">
    <property type="entry name" value="SGNH hydrolase"/>
    <property type="match status" value="1"/>
</dbReference>
<dbReference type="Pfam" id="PF03629">
    <property type="entry name" value="SASA"/>
    <property type="match status" value="1"/>
</dbReference>
<dbReference type="InterPro" id="IPR052940">
    <property type="entry name" value="Carb_Esterase_6"/>
</dbReference>
<dbReference type="PANTHER" id="PTHR31988:SF19">
    <property type="entry name" value="9-O-ACETYL-N-ACETYLNEURAMINIC ACID DEACETYLASE-RELATED"/>
    <property type="match status" value="1"/>
</dbReference>
<dbReference type="EnsemblPlants" id="KEH44109">
    <property type="protein sequence ID" value="KEH44109"/>
    <property type="gene ID" value="MTR_1g107475"/>
</dbReference>
<evidence type="ECO:0000313" key="5">
    <source>
        <dbReference type="Proteomes" id="UP000002051"/>
    </source>
</evidence>
<reference evidence="3 5" key="2">
    <citation type="journal article" date="2014" name="BMC Genomics">
        <title>An improved genome release (version Mt4.0) for the model legume Medicago truncatula.</title>
        <authorList>
            <person name="Tang H."/>
            <person name="Krishnakumar V."/>
            <person name="Bidwell S."/>
            <person name="Rosen B."/>
            <person name="Chan A."/>
            <person name="Zhou S."/>
            <person name="Gentzbittel L."/>
            <person name="Childs K.L."/>
            <person name="Yandell M."/>
            <person name="Gundlach H."/>
            <person name="Mayer K.F."/>
            <person name="Schwartz D.C."/>
            <person name="Town C.D."/>
        </authorList>
    </citation>
    <scope>GENOME REANNOTATION</scope>
    <source>
        <strain evidence="3">A17</strain>
        <strain evidence="4 5">cv. Jemalong A17</strain>
    </source>
</reference>
<reference evidence="3 5" key="1">
    <citation type="journal article" date="2011" name="Nature">
        <title>The Medicago genome provides insight into the evolution of rhizobial symbioses.</title>
        <authorList>
            <person name="Young N.D."/>
            <person name="Debelle F."/>
            <person name="Oldroyd G.E."/>
            <person name="Geurts R."/>
            <person name="Cannon S.B."/>
            <person name="Udvardi M.K."/>
            <person name="Benedito V.A."/>
            <person name="Mayer K.F."/>
            <person name="Gouzy J."/>
            <person name="Schoof H."/>
            <person name="Van de Peer Y."/>
            <person name="Proost S."/>
            <person name="Cook D.R."/>
            <person name="Meyers B.C."/>
            <person name="Spannagl M."/>
            <person name="Cheung F."/>
            <person name="De Mita S."/>
            <person name="Krishnakumar V."/>
            <person name="Gundlach H."/>
            <person name="Zhou S."/>
            <person name="Mudge J."/>
            <person name="Bharti A.K."/>
            <person name="Murray J.D."/>
            <person name="Naoumkina M.A."/>
            <person name="Rosen B."/>
            <person name="Silverstein K.A."/>
            <person name="Tang H."/>
            <person name="Rombauts S."/>
            <person name="Zhao P.X."/>
            <person name="Zhou P."/>
            <person name="Barbe V."/>
            <person name="Bardou P."/>
            <person name="Bechner M."/>
            <person name="Bellec A."/>
            <person name="Berger A."/>
            <person name="Berges H."/>
            <person name="Bidwell S."/>
            <person name="Bisseling T."/>
            <person name="Choisne N."/>
            <person name="Couloux A."/>
            <person name="Denny R."/>
            <person name="Deshpande S."/>
            <person name="Dai X."/>
            <person name="Doyle J.J."/>
            <person name="Dudez A.M."/>
            <person name="Farmer A.D."/>
            <person name="Fouteau S."/>
            <person name="Franken C."/>
            <person name="Gibelin C."/>
            <person name="Gish J."/>
            <person name="Goldstein S."/>
            <person name="Gonzalez A.J."/>
            <person name="Green P.J."/>
            <person name="Hallab A."/>
            <person name="Hartog M."/>
            <person name="Hua A."/>
            <person name="Humphray S.J."/>
            <person name="Jeong D.H."/>
            <person name="Jing Y."/>
            <person name="Jocker A."/>
            <person name="Kenton S.M."/>
            <person name="Kim D.J."/>
            <person name="Klee K."/>
            <person name="Lai H."/>
            <person name="Lang C."/>
            <person name="Lin S."/>
            <person name="Macmil S.L."/>
            <person name="Magdelenat G."/>
            <person name="Matthews L."/>
            <person name="McCorrison J."/>
            <person name="Monaghan E.L."/>
            <person name="Mun J.H."/>
            <person name="Najar F.Z."/>
            <person name="Nicholson C."/>
            <person name="Noirot C."/>
            <person name="O'Bleness M."/>
            <person name="Paule C.R."/>
            <person name="Poulain J."/>
            <person name="Prion F."/>
            <person name="Qin B."/>
            <person name="Qu C."/>
            <person name="Retzel E.F."/>
            <person name="Riddle C."/>
            <person name="Sallet E."/>
            <person name="Samain S."/>
            <person name="Samson N."/>
            <person name="Sanders I."/>
            <person name="Saurat O."/>
            <person name="Scarpelli C."/>
            <person name="Schiex T."/>
            <person name="Segurens B."/>
            <person name="Severin A.J."/>
            <person name="Sherrier D.J."/>
            <person name="Shi R."/>
            <person name="Sims S."/>
            <person name="Singer S.R."/>
            <person name="Sinharoy S."/>
            <person name="Sterck L."/>
            <person name="Viollet A."/>
            <person name="Wang B.B."/>
            <person name="Wang K."/>
            <person name="Wang M."/>
            <person name="Wang X."/>
            <person name="Warfsmann J."/>
            <person name="Weissenbach J."/>
            <person name="White D.D."/>
            <person name="White J.D."/>
            <person name="Wiley G.B."/>
            <person name="Wincker P."/>
            <person name="Xing Y."/>
            <person name="Yang L."/>
            <person name="Yao Z."/>
            <person name="Ying F."/>
            <person name="Zhai J."/>
            <person name="Zhou L."/>
            <person name="Zuber A."/>
            <person name="Denarie J."/>
            <person name="Dixon R.A."/>
            <person name="May G.D."/>
            <person name="Schwartz D.C."/>
            <person name="Rogers J."/>
            <person name="Quetier F."/>
            <person name="Town C.D."/>
            <person name="Roe B.A."/>
        </authorList>
    </citation>
    <scope>NUCLEOTIDE SEQUENCE [LARGE SCALE GENOMIC DNA]</scope>
    <source>
        <strain evidence="3">A17</strain>
        <strain evidence="4 5">cv. Jemalong A17</strain>
    </source>
</reference>
<proteinExistence type="predicted"/>
<dbReference type="InterPro" id="IPR036514">
    <property type="entry name" value="SGNH_hydro_sf"/>
</dbReference>
<name>A0A072VQ07_MEDTR</name>
<keyword evidence="5" id="KW-1185">Reference proteome</keyword>
<organism evidence="3 5">
    <name type="scientific">Medicago truncatula</name>
    <name type="common">Barrel medic</name>
    <name type="synonym">Medicago tribuloides</name>
    <dbReference type="NCBI Taxonomy" id="3880"/>
    <lineage>
        <taxon>Eukaryota</taxon>
        <taxon>Viridiplantae</taxon>
        <taxon>Streptophyta</taxon>
        <taxon>Embryophyta</taxon>
        <taxon>Tracheophyta</taxon>
        <taxon>Spermatophyta</taxon>
        <taxon>Magnoliopsida</taxon>
        <taxon>eudicotyledons</taxon>
        <taxon>Gunneridae</taxon>
        <taxon>Pentapetalae</taxon>
        <taxon>rosids</taxon>
        <taxon>fabids</taxon>
        <taxon>Fabales</taxon>
        <taxon>Fabaceae</taxon>
        <taxon>Papilionoideae</taxon>
        <taxon>50 kb inversion clade</taxon>
        <taxon>NPAAA clade</taxon>
        <taxon>Hologalegina</taxon>
        <taxon>IRL clade</taxon>
        <taxon>Trifolieae</taxon>
        <taxon>Medicago</taxon>
    </lineage>
</organism>
<accession>A0A072VQ07</accession>
<dbReference type="InterPro" id="IPR005181">
    <property type="entry name" value="SASA"/>
</dbReference>
<dbReference type="AlphaFoldDB" id="A0A072VQ07"/>
<dbReference type="EMBL" id="CM001217">
    <property type="protein sequence ID" value="KEH44109.1"/>
    <property type="molecule type" value="Genomic_DNA"/>
</dbReference>
<protein>
    <submittedName>
        <fullName evidence="3">Carbohydrate esterase plant-like protein</fullName>
    </submittedName>
</protein>
<dbReference type="GO" id="GO:0016787">
    <property type="term" value="F:hydrolase activity"/>
    <property type="evidence" value="ECO:0007669"/>
    <property type="project" value="UniProtKB-KW"/>
</dbReference>
<keyword evidence="1" id="KW-0378">Hydrolase</keyword>
<dbReference type="ExpressionAtlas" id="A0A072VQ07">
    <property type="expression patterns" value="differential"/>
</dbReference>
<evidence type="ECO:0000313" key="4">
    <source>
        <dbReference type="EnsemblPlants" id="KEH44109"/>
    </source>
</evidence>
<gene>
    <name evidence="4" type="primary">25485420</name>
    <name evidence="3" type="ordered locus">MTR_1g107475</name>
</gene>
<sequence>MDPNENPPKTKRQIFILSGQSNMSGRGGVIKHPNHTPNKRWNGVVPPECSPDPSILRFSANLKWEPAQEPLHTDIDTKKVCGLDSGMSFANSLRRRVAGELGLVPCAVGGTAIKEWARGEELYENMVKRTKESVKGDENTEIKALLWFQGESDTSSEHDAEVYRVNMENLIHNVALASGFEYIEKVREAQKGINIPNVICIDAKGLPLNEDNLHLNTESQVKLGHMLAEAYLTHFV</sequence>
<evidence type="ECO:0000259" key="2">
    <source>
        <dbReference type="Pfam" id="PF03629"/>
    </source>
</evidence>
<dbReference type="OrthoDB" id="42638at2759"/>